<dbReference type="GO" id="GO:0000271">
    <property type="term" value="P:polysaccharide biosynthetic process"/>
    <property type="evidence" value="ECO:0007669"/>
    <property type="project" value="InterPro"/>
</dbReference>
<feature type="transmembrane region" description="Helical" evidence="6">
    <location>
        <begin position="12"/>
        <end position="31"/>
    </location>
</feature>
<dbReference type="InterPro" id="IPR051401">
    <property type="entry name" value="GtrA_CellWall_Glycosyl"/>
</dbReference>
<evidence type="ECO:0000256" key="6">
    <source>
        <dbReference type="SAM" id="Phobius"/>
    </source>
</evidence>
<gene>
    <name evidence="8" type="ORF">FD06_GL001351</name>
</gene>
<evidence type="ECO:0000256" key="1">
    <source>
        <dbReference type="ARBA" id="ARBA00004141"/>
    </source>
</evidence>
<dbReference type="STRING" id="1423781.FD06_GL001351"/>
<dbReference type="AlphaFoldDB" id="A0A0R2AWZ6"/>
<evidence type="ECO:0000256" key="2">
    <source>
        <dbReference type="ARBA" id="ARBA00009399"/>
    </source>
</evidence>
<dbReference type="InterPro" id="IPR007267">
    <property type="entry name" value="GtrA_DPMS_TM"/>
</dbReference>
<reference evidence="8 9" key="1">
    <citation type="journal article" date="2015" name="Genome Announc.">
        <title>Expanding the biotechnology potential of lactobacilli through comparative genomics of 213 strains and associated genera.</title>
        <authorList>
            <person name="Sun Z."/>
            <person name="Harris H.M."/>
            <person name="McCann A."/>
            <person name="Guo C."/>
            <person name="Argimon S."/>
            <person name="Zhang W."/>
            <person name="Yang X."/>
            <person name="Jeffery I.B."/>
            <person name="Cooney J.C."/>
            <person name="Kagawa T.F."/>
            <person name="Liu W."/>
            <person name="Song Y."/>
            <person name="Salvetti E."/>
            <person name="Wrobel A."/>
            <person name="Rasinkangas P."/>
            <person name="Parkhill J."/>
            <person name="Rea M.C."/>
            <person name="O'Sullivan O."/>
            <person name="Ritari J."/>
            <person name="Douillard F.P."/>
            <person name="Paul Ross R."/>
            <person name="Yang R."/>
            <person name="Briner A.E."/>
            <person name="Felis G.E."/>
            <person name="de Vos W.M."/>
            <person name="Barrangou R."/>
            <person name="Klaenhammer T.R."/>
            <person name="Caufield P.W."/>
            <person name="Cui Y."/>
            <person name="Zhang H."/>
            <person name="O'Toole P.W."/>
        </authorList>
    </citation>
    <scope>NUCLEOTIDE SEQUENCE [LARGE SCALE GENOMIC DNA]</scope>
    <source>
        <strain evidence="8 9">DSM 23829</strain>
    </source>
</reference>
<dbReference type="OrthoDB" id="361483at2"/>
<keyword evidence="5 6" id="KW-0472">Membrane</keyword>
<feature type="transmembrane region" description="Helical" evidence="6">
    <location>
        <begin position="111"/>
        <end position="130"/>
    </location>
</feature>
<dbReference type="EMBL" id="AYYQ01000029">
    <property type="protein sequence ID" value="KRM68329.1"/>
    <property type="molecule type" value="Genomic_DNA"/>
</dbReference>
<comment type="similarity">
    <text evidence="2">Belongs to the GtrA family.</text>
</comment>
<comment type="caution">
    <text evidence="8">The sequence shown here is derived from an EMBL/GenBank/DDBJ whole genome shotgun (WGS) entry which is preliminary data.</text>
</comment>
<keyword evidence="3 6" id="KW-0812">Transmembrane</keyword>
<organism evidence="8 9">
    <name type="scientific">Apilactobacillus ozensis DSM 23829 = JCM 17196</name>
    <dbReference type="NCBI Taxonomy" id="1423781"/>
    <lineage>
        <taxon>Bacteria</taxon>
        <taxon>Bacillati</taxon>
        <taxon>Bacillota</taxon>
        <taxon>Bacilli</taxon>
        <taxon>Lactobacillales</taxon>
        <taxon>Lactobacillaceae</taxon>
        <taxon>Apilactobacillus</taxon>
    </lineage>
</organism>
<dbReference type="PANTHER" id="PTHR38459">
    <property type="entry name" value="PROPHAGE BACTOPRENOL-LINKED GLUCOSE TRANSLOCASE HOMOLOG"/>
    <property type="match status" value="1"/>
</dbReference>
<dbReference type="GO" id="GO:0005886">
    <property type="term" value="C:plasma membrane"/>
    <property type="evidence" value="ECO:0007669"/>
    <property type="project" value="TreeGrafter"/>
</dbReference>
<comment type="subcellular location">
    <subcellularLocation>
        <location evidence="1">Membrane</location>
        <topology evidence="1">Multi-pass membrane protein</topology>
    </subcellularLocation>
</comment>
<evidence type="ECO:0000313" key="9">
    <source>
        <dbReference type="Proteomes" id="UP000052012"/>
    </source>
</evidence>
<evidence type="ECO:0000256" key="3">
    <source>
        <dbReference type="ARBA" id="ARBA00022692"/>
    </source>
</evidence>
<proteinExistence type="inferred from homology"/>
<evidence type="ECO:0000259" key="7">
    <source>
        <dbReference type="Pfam" id="PF04138"/>
    </source>
</evidence>
<dbReference type="RefSeq" id="WP_056966216.1">
    <property type="nucleotide sequence ID" value="NZ_AYYQ01000029.1"/>
</dbReference>
<feature type="transmembrane region" description="Helical" evidence="6">
    <location>
        <begin position="77"/>
        <end position="99"/>
    </location>
</feature>
<evidence type="ECO:0000256" key="4">
    <source>
        <dbReference type="ARBA" id="ARBA00022989"/>
    </source>
</evidence>
<accession>A0A0R2AWZ6</accession>
<evidence type="ECO:0000313" key="8">
    <source>
        <dbReference type="EMBL" id="KRM68329.1"/>
    </source>
</evidence>
<dbReference type="Proteomes" id="UP000052012">
    <property type="component" value="Unassembled WGS sequence"/>
</dbReference>
<keyword evidence="9" id="KW-1185">Reference proteome</keyword>
<dbReference type="Pfam" id="PF04138">
    <property type="entry name" value="GtrA_DPMS_TM"/>
    <property type="match status" value="1"/>
</dbReference>
<feature type="domain" description="GtrA/DPMS transmembrane" evidence="7">
    <location>
        <begin position="13"/>
        <end position="130"/>
    </location>
</feature>
<sequence length="136" mass="15857">MKLIQSNKQIISYLFWGVLTTVINIIVFVFLQKCTSWDYFINNGIAWIVSVLFAYVTNRKWVFNSKSNSLKEYLKEFISFSVGRFASLLIEDFILWLFINALGINSNIAKIIGQIAVIVFNYFWSKLAVFKNKKDC</sequence>
<keyword evidence="4 6" id="KW-1133">Transmembrane helix</keyword>
<dbReference type="PANTHER" id="PTHR38459:SF5">
    <property type="entry name" value="CELL WALL TEICHOIC ACID GLYCOSYLATION PROTEIN GTCA"/>
    <property type="match status" value="1"/>
</dbReference>
<protein>
    <recommendedName>
        <fullName evidence="7">GtrA/DPMS transmembrane domain-containing protein</fullName>
    </recommendedName>
</protein>
<dbReference type="PATRIC" id="fig|1423781.4.peg.1399"/>
<evidence type="ECO:0000256" key="5">
    <source>
        <dbReference type="ARBA" id="ARBA00023136"/>
    </source>
</evidence>
<name>A0A0R2AWZ6_9LACO</name>
<feature type="transmembrane region" description="Helical" evidence="6">
    <location>
        <begin position="37"/>
        <end position="56"/>
    </location>
</feature>